<dbReference type="OrthoDB" id="1682150at2"/>
<dbReference type="Proteomes" id="UP000192569">
    <property type="component" value="Chromosome I"/>
</dbReference>
<evidence type="ECO:0000313" key="2">
    <source>
        <dbReference type="EMBL" id="SMB98590.1"/>
    </source>
</evidence>
<keyword evidence="1" id="KW-1133">Transmembrane helix</keyword>
<keyword evidence="1" id="KW-0812">Transmembrane</keyword>
<dbReference type="STRING" id="698762.SAMN00808754_2428"/>
<dbReference type="InterPro" id="IPR025664">
    <property type="entry name" value="Spore_III_AC/AD"/>
</dbReference>
<dbReference type="RefSeq" id="WP_084665964.1">
    <property type="nucleotide sequence ID" value="NZ_LT838272.1"/>
</dbReference>
<dbReference type="EMBL" id="LT838272">
    <property type="protein sequence ID" value="SMB98590.1"/>
    <property type="molecule type" value="Genomic_DNA"/>
</dbReference>
<organism evidence="2 3">
    <name type="scientific">Thermanaeromonas toyohensis ToBE</name>
    <dbReference type="NCBI Taxonomy" id="698762"/>
    <lineage>
        <taxon>Bacteria</taxon>
        <taxon>Bacillati</taxon>
        <taxon>Bacillota</taxon>
        <taxon>Clostridia</taxon>
        <taxon>Neomoorellales</taxon>
        <taxon>Neomoorellaceae</taxon>
        <taxon>Thermanaeromonas</taxon>
    </lineage>
</organism>
<gene>
    <name evidence="2" type="ORF">SAMN00808754_2428</name>
</gene>
<keyword evidence="3" id="KW-1185">Reference proteome</keyword>
<proteinExistence type="predicted"/>
<dbReference type="Pfam" id="PF06686">
    <property type="entry name" value="SpoIIIAC"/>
    <property type="match status" value="2"/>
</dbReference>
<sequence>MEIFQVVGLALMTTLIIVVVRQAQAKEMALLISLVTGALIFLLLVDRIGAVVQVLSNLSDRAGINRFYLTTVLKIIGIAYVGEFGAQVCRDAGENAIASKVELATKVLIMVLAIPIIVAILESIVKLLP</sequence>
<keyword evidence="1" id="KW-0472">Membrane</keyword>
<feature type="transmembrane region" description="Helical" evidence="1">
    <location>
        <begin position="35"/>
        <end position="55"/>
    </location>
</feature>
<feature type="transmembrane region" description="Helical" evidence="1">
    <location>
        <begin position="107"/>
        <end position="128"/>
    </location>
</feature>
<accession>A0A1W1VZB1</accession>
<feature type="transmembrane region" description="Helical" evidence="1">
    <location>
        <begin position="67"/>
        <end position="87"/>
    </location>
</feature>
<dbReference type="NCBIfam" id="TIGR02849">
    <property type="entry name" value="spore_III_AD"/>
    <property type="match status" value="1"/>
</dbReference>
<protein>
    <submittedName>
        <fullName evidence="2">Stage III sporulation protein AD</fullName>
    </submittedName>
</protein>
<name>A0A1W1VZB1_9FIRM</name>
<dbReference type="InterPro" id="IPR014211">
    <property type="entry name" value="Spore_III_AD"/>
</dbReference>
<evidence type="ECO:0000256" key="1">
    <source>
        <dbReference type="SAM" id="Phobius"/>
    </source>
</evidence>
<dbReference type="AlphaFoldDB" id="A0A1W1VZB1"/>
<evidence type="ECO:0000313" key="3">
    <source>
        <dbReference type="Proteomes" id="UP000192569"/>
    </source>
</evidence>
<reference evidence="2 3" key="1">
    <citation type="submission" date="2017-04" db="EMBL/GenBank/DDBJ databases">
        <authorList>
            <person name="Afonso C.L."/>
            <person name="Miller P.J."/>
            <person name="Scott M.A."/>
            <person name="Spackman E."/>
            <person name="Goraichik I."/>
            <person name="Dimitrov K.M."/>
            <person name="Suarez D.L."/>
            <person name="Swayne D.E."/>
        </authorList>
    </citation>
    <scope>NUCLEOTIDE SEQUENCE [LARGE SCALE GENOMIC DNA]</scope>
    <source>
        <strain evidence="2 3">ToBE</strain>
    </source>
</reference>